<keyword evidence="1" id="KW-0031">Aminopeptidase</keyword>
<keyword evidence="1" id="KW-0645">Protease</keyword>
<evidence type="ECO:0000313" key="1">
    <source>
        <dbReference type="EMBL" id="MPC61127.1"/>
    </source>
</evidence>
<dbReference type="GO" id="GO:0004177">
    <property type="term" value="F:aminopeptidase activity"/>
    <property type="evidence" value="ECO:0007669"/>
    <property type="project" value="UniProtKB-KW"/>
</dbReference>
<sequence length="145" mass="16049">MRRPLLVRGPDQAFPQADLVTLLGALRALYVPLEIREDVPKKATKTSVLGFVGSSKIVQLAVALESGRHFDTLCAIPRFVARDIGGSDPERMAAPRVEDYVKKVFEGSRVTVNVVSDDATLCREFPLFSAVNRCAKGNYKELYCY</sequence>
<name>A0A5B7GVA5_PORTR</name>
<dbReference type="OrthoDB" id="10041421at2759"/>
<organism evidence="1 2">
    <name type="scientific">Portunus trituberculatus</name>
    <name type="common">Swimming crab</name>
    <name type="synonym">Neptunus trituberculatus</name>
    <dbReference type="NCBI Taxonomy" id="210409"/>
    <lineage>
        <taxon>Eukaryota</taxon>
        <taxon>Metazoa</taxon>
        <taxon>Ecdysozoa</taxon>
        <taxon>Arthropoda</taxon>
        <taxon>Crustacea</taxon>
        <taxon>Multicrustacea</taxon>
        <taxon>Malacostraca</taxon>
        <taxon>Eumalacostraca</taxon>
        <taxon>Eucarida</taxon>
        <taxon>Decapoda</taxon>
        <taxon>Pleocyemata</taxon>
        <taxon>Brachyura</taxon>
        <taxon>Eubrachyura</taxon>
        <taxon>Portunoidea</taxon>
        <taxon>Portunidae</taxon>
        <taxon>Portuninae</taxon>
        <taxon>Portunus</taxon>
    </lineage>
</organism>
<keyword evidence="2" id="KW-1185">Reference proteome</keyword>
<keyword evidence="1" id="KW-0378">Hydrolase</keyword>
<dbReference type="Proteomes" id="UP000324222">
    <property type="component" value="Unassembled WGS sequence"/>
</dbReference>
<protein>
    <submittedName>
        <fullName evidence="1">Putative aminopeptidase W07G4.4</fullName>
    </submittedName>
</protein>
<accession>A0A5B7GVA5</accession>
<evidence type="ECO:0000313" key="2">
    <source>
        <dbReference type="Proteomes" id="UP000324222"/>
    </source>
</evidence>
<dbReference type="Gene3D" id="3.40.630.10">
    <property type="entry name" value="Zn peptidases"/>
    <property type="match status" value="1"/>
</dbReference>
<dbReference type="EMBL" id="VSRR010018236">
    <property type="protein sequence ID" value="MPC61127.1"/>
    <property type="molecule type" value="Genomic_DNA"/>
</dbReference>
<dbReference type="AlphaFoldDB" id="A0A5B7GVA5"/>
<proteinExistence type="predicted"/>
<reference evidence="1 2" key="1">
    <citation type="submission" date="2019-05" db="EMBL/GenBank/DDBJ databases">
        <title>Another draft genome of Portunus trituberculatus and its Hox gene families provides insights of decapod evolution.</title>
        <authorList>
            <person name="Jeong J.-H."/>
            <person name="Song I."/>
            <person name="Kim S."/>
            <person name="Choi T."/>
            <person name="Kim D."/>
            <person name="Ryu S."/>
            <person name="Kim W."/>
        </authorList>
    </citation>
    <scope>NUCLEOTIDE SEQUENCE [LARGE SCALE GENOMIC DNA]</scope>
    <source>
        <tissue evidence="1">Muscle</tissue>
    </source>
</reference>
<comment type="caution">
    <text evidence="1">The sequence shown here is derived from an EMBL/GenBank/DDBJ whole genome shotgun (WGS) entry which is preliminary data.</text>
</comment>
<gene>
    <name evidence="1" type="primary">lap-2_2</name>
    <name evidence="1" type="ORF">E2C01_055191</name>
</gene>